<comment type="caution">
    <text evidence="4">The sequence shown here is derived from an EMBL/GenBank/DDBJ whole genome shotgun (WGS) entry which is preliminary data.</text>
</comment>
<dbReference type="InterPro" id="IPR042421">
    <property type="entry name" value="C3orf33-like"/>
</dbReference>
<sequence length="426" mass="49814">MTPVLLTQFPLIKPLKSMLRQTNHIIKIKPYSVSSALPLLIFVIKICDDNALETVKNWTFLLDKHGPATVRIIVASIGLSGLYFFCRSIRLFSCFKTVNDIPDEFFKKHIRLRGIVSNVDWKGRLVVSHIPIVKLPFTGNQDSEVLIHLAAVNLEESGINWLRHNLLNNYIKFELLCKNEIDNSAVCDVSVKYKTLPMMMKNVNREIVRRGLGQVINYTDNEHIKALHMIPRYNRLVQNLLLSESYADKRGVGKWKRPKLVEAVSGYPSQIVDLVKNSNIFIFLQICYTAAKEGAIVLKNLSRHINTLALHIYTKYKRNLKFMYKFRQPFGHPLFRGITRAHQRFINKTVLVKDNNVEEALKILNKKMSQEKLLEIYRRTRYYEKPYQQRNQYSFEICKAIYNEDMNRKIALISRKNRPDRWPGQY</sequence>
<evidence type="ECO:0000313" key="5">
    <source>
        <dbReference type="Proteomes" id="UP000054632"/>
    </source>
</evidence>
<proteinExistence type="inferred from homology"/>
<accession>A0A0V1EQ39</accession>
<dbReference type="GO" id="GO:0003735">
    <property type="term" value="F:structural constituent of ribosome"/>
    <property type="evidence" value="ECO:0007669"/>
    <property type="project" value="InterPro"/>
</dbReference>
<organism evidence="4 5">
    <name type="scientific">Trichinella pseudospiralis</name>
    <name type="common">Parasitic roundworm</name>
    <dbReference type="NCBI Taxonomy" id="6337"/>
    <lineage>
        <taxon>Eukaryota</taxon>
        <taxon>Metazoa</taxon>
        <taxon>Ecdysozoa</taxon>
        <taxon>Nematoda</taxon>
        <taxon>Enoplea</taxon>
        <taxon>Dorylaimia</taxon>
        <taxon>Trichinellida</taxon>
        <taxon>Trichinellidae</taxon>
        <taxon>Trichinella</taxon>
    </lineage>
</organism>
<dbReference type="SUPFAM" id="SSF50199">
    <property type="entry name" value="Staphylococcal nuclease"/>
    <property type="match status" value="1"/>
</dbReference>
<dbReference type="GO" id="GO:0006412">
    <property type="term" value="P:translation"/>
    <property type="evidence" value="ECO:0007669"/>
    <property type="project" value="InterPro"/>
</dbReference>
<dbReference type="EMBL" id="JYDR01000015">
    <property type="protein sequence ID" value="KRY75876.1"/>
    <property type="molecule type" value="Genomic_DNA"/>
</dbReference>
<dbReference type="GO" id="GO:0005840">
    <property type="term" value="C:ribosome"/>
    <property type="evidence" value="ECO:0007669"/>
    <property type="project" value="UniProtKB-KW"/>
</dbReference>
<comment type="similarity">
    <text evidence="1">Belongs to the bacterial ribosomal protein bS21 family.</text>
</comment>
<keyword evidence="3" id="KW-0687">Ribonucleoprotein</keyword>
<protein>
    <submittedName>
        <fullName evidence="4">28S ribosomal protein S21, mitochondrial</fullName>
    </submittedName>
</protein>
<dbReference type="InterPro" id="IPR001911">
    <property type="entry name" value="Ribosomal_bS21"/>
</dbReference>
<dbReference type="Pfam" id="PF01165">
    <property type="entry name" value="Ribosomal_S21"/>
    <property type="match status" value="1"/>
</dbReference>
<name>A0A0V1EQ39_TRIPS</name>
<dbReference type="AlphaFoldDB" id="A0A0V1EQ39"/>
<reference evidence="4 5" key="1">
    <citation type="submission" date="2015-01" db="EMBL/GenBank/DDBJ databases">
        <title>Evolution of Trichinella species and genotypes.</title>
        <authorList>
            <person name="Korhonen P.K."/>
            <person name="Edoardo P."/>
            <person name="Giuseppe L.R."/>
            <person name="Gasser R.B."/>
        </authorList>
    </citation>
    <scope>NUCLEOTIDE SEQUENCE [LARGE SCALE GENOMIC DNA]</scope>
    <source>
        <strain evidence="4">ISS13</strain>
    </source>
</reference>
<dbReference type="GO" id="GO:0005615">
    <property type="term" value="C:extracellular space"/>
    <property type="evidence" value="ECO:0007669"/>
    <property type="project" value="TreeGrafter"/>
</dbReference>
<evidence type="ECO:0000256" key="2">
    <source>
        <dbReference type="ARBA" id="ARBA00022980"/>
    </source>
</evidence>
<dbReference type="InterPro" id="IPR035437">
    <property type="entry name" value="SNase_OB-fold_sf"/>
</dbReference>
<evidence type="ECO:0000256" key="1">
    <source>
        <dbReference type="ARBA" id="ARBA00006640"/>
    </source>
</evidence>
<dbReference type="PANTHER" id="PTHR28434:SF1">
    <property type="entry name" value="PROTEIN C3ORF33"/>
    <property type="match status" value="1"/>
</dbReference>
<dbReference type="PANTHER" id="PTHR28434">
    <property type="entry name" value="PROTEIN C3ORF33"/>
    <property type="match status" value="1"/>
</dbReference>
<gene>
    <name evidence="4" type="primary">Mrps21</name>
    <name evidence="4" type="ORF">T4A_12716</name>
</gene>
<dbReference type="Proteomes" id="UP000054632">
    <property type="component" value="Unassembled WGS sequence"/>
</dbReference>
<keyword evidence="2 4" id="KW-0689">Ribosomal protein</keyword>
<evidence type="ECO:0000313" key="4">
    <source>
        <dbReference type="EMBL" id="KRY75876.1"/>
    </source>
</evidence>
<dbReference type="NCBIfam" id="TIGR00030">
    <property type="entry name" value="S21p"/>
    <property type="match status" value="1"/>
</dbReference>
<evidence type="ECO:0000256" key="3">
    <source>
        <dbReference type="ARBA" id="ARBA00023274"/>
    </source>
</evidence>
<dbReference type="GO" id="GO:1990904">
    <property type="term" value="C:ribonucleoprotein complex"/>
    <property type="evidence" value="ECO:0007669"/>
    <property type="project" value="UniProtKB-KW"/>
</dbReference>